<dbReference type="Pfam" id="PF07631">
    <property type="entry name" value="PSD4"/>
    <property type="match status" value="1"/>
</dbReference>
<feature type="domain" description="DUF1595" evidence="4">
    <location>
        <begin position="4"/>
        <end position="62"/>
    </location>
</feature>
<name>A0A382E7A1_9ZZZZ</name>
<protein>
    <recommendedName>
        <fullName evidence="6">DUF1588 domain-containing protein</fullName>
    </recommendedName>
</protein>
<dbReference type="InterPro" id="IPR013039">
    <property type="entry name" value="DUF1588"/>
</dbReference>
<dbReference type="AlphaFoldDB" id="A0A382E7A1"/>
<evidence type="ECO:0008006" key="6">
    <source>
        <dbReference type="Google" id="ProtNLM"/>
    </source>
</evidence>
<proteinExistence type="predicted"/>
<dbReference type="InterPro" id="IPR011478">
    <property type="entry name" value="DUF1585"/>
</dbReference>
<evidence type="ECO:0000259" key="4">
    <source>
        <dbReference type="Pfam" id="PF07637"/>
    </source>
</evidence>
<reference evidence="5" key="1">
    <citation type="submission" date="2018-05" db="EMBL/GenBank/DDBJ databases">
        <authorList>
            <person name="Lanie J.A."/>
            <person name="Ng W.-L."/>
            <person name="Kazmierczak K.M."/>
            <person name="Andrzejewski T.M."/>
            <person name="Davidsen T.M."/>
            <person name="Wayne K.J."/>
            <person name="Tettelin H."/>
            <person name="Glass J.I."/>
            <person name="Rusch D."/>
            <person name="Podicherti R."/>
            <person name="Tsui H.-C.T."/>
            <person name="Winkler M.E."/>
        </authorList>
    </citation>
    <scope>NUCLEOTIDE SEQUENCE</scope>
</reference>
<dbReference type="InterPro" id="IPR013042">
    <property type="entry name" value="DUF1592"/>
</dbReference>
<evidence type="ECO:0000259" key="3">
    <source>
        <dbReference type="Pfam" id="PF07631"/>
    </source>
</evidence>
<dbReference type="InterPro" id="IPR013043">
    <property type="entry name" value="DUF1595"/>
</dbReference>
<sequence>KRDARKLLLSFMKRMFRRPIEDSEAEPYLAIFERSQMLGQDFTSSIVAACAAILCSPDFLFLDATPGPLSQGAIASRLSFFLWNSPPDMALMKVQNLPKPEILHEETERLLNDAKLTRFVNPFLDYWLDLRDILANAPDAVLYPNYYLDDELTEASVFETRAFFNELITGNLPARNVVDSDFTFVNERLAKLYQLEPFEGIKLRKVAIPKESLRGGLLTQASVLRVTANGTTTSPVVRGAWVMERIMGVHIPSPPSGVEAITPDTRGATTIREQLDMHRDAESCAACHRKFDPVGFALESFDVAGGWRDRYRSLGKKGDRIKGIGKNGHAFKFRLAKPIDCSGKLENGKSFKNISELKQLLLNDERAIARNLVNRLVVYATGAPVTFGDRAAVEAILDQCAYNNYGVRSLIHGIIQSELFLHK</sequence>
<dbReference type="Pfam" id="PF07624">
    <property type="entry name" value="PSD2"/>
    <property type="match status" value="1"/>
</dbReference>
<accession>A0A382E7A1</accession>
<dbReference type="Pfam" id="PF07627">
    <property type="entry name" value="PSCyt3"/>
    <property type="match status" value="1"/>
</dbReference>
<evidence type="ECO:0000313" key="5">
    <source>
        <dbReference type="EMBL" id="SVB46510.1"/>
    </source>
</evidence>
<dbReference type="Pfam" id="PF07637">
    <property type="entry name" value="PSD5"/>
    <property type="match status" value="1"/>
</dbReference>
<dbReference type="EMBL" id="UINC01043047">
    <property type="protein sequence ID" value="SVB46510.1"/>
    <property type="molecule type" value="Genomic_DNA"/>
</dbReference>
<feature type="domain" description="DUF1585" evidence="1">
    <location>
        <begin position="347"/>
        <end position="420"/>
    </location>
</feature>
<feature type="non-terminal residue" evidence="5">
    <location>
        <position position="1"/>
    </location>
</feature>
<gene>
    <name evidence="5" type="ORF">METZ01_LOCUS199364</name>
</gene>
<feature type="domain" description="DUF1592" evidence="3">
    <location>
        <begin position="69"/>
        <end position="195"/>
    </location>
</feature>
<evidence type="ECO:0000259" key="1">
    <source>
        <dbReference type="Pfam" id="PF07624"/>
    </source>
</evidence>
<feature type="domain" description="DUF1588" evidence="2">
    <location>
        <begin position="214"/>
        <end position="310"/>
    </location>
</feature>
<organism evidence="5">
    <name type="scientific">marine metagenome</name>
    <dbReference type="NCBI Taxonomy" id="408172"/>
    <lineage>
        <taxon>unclassified sequences</taxon>
        <taxon>metagenomes</taxon>
        <taxon>ecological metagenomes</taxon>
    </lineage>
</organism>
<evidence type="ECO:0000259" key="2">
    <source>
        <dbReference type="Pfam" id="PF07627"/>
    </source>
</evidence>